<feature type="compositionally biased region" description="Basic residues" evidence="8">
    <location>
        <begin position="1696"/>
        <end position="1707"/>
    </location>
</feature>
<dbReference type="InterPro" id="IPR016024">
    <property type="entry name" value="ARM-type_fold"/>
</dbReference>
<evidence type="ECO:0000313" key="11">
    <source>
        <dbReference type="Proteomes" id="UP000823872"/>
    </source>
</evidence>
<evidence type="ECO:0000256" key="5">
    <source>
        <dbReference type="ARBA" id="ARBA00023242"/>
    </source>
</evidence>
<evidence type="ECO:0000256" key="3">
    <source>
        <dbReference type="ARBA" id="ARBA00022776"/>
    </source>
</evidence>
<dbReference type="InterPro" id="IPR026971">
    <property type="entry name" value="CND1/NCAPD3"/>
</dbReference>
<feature type="region of interest" description="Disordered" evidence="8">
    <location>
        <begin position="380"/>
        <end position="417"/>
    </location>
</feature>
<keyword evidence="6 7" id="KW-0131">Cell cycle</keyword>
<dbReference type="Gene3D" id="1.25.10.10">
    <property type="entry name" value="Leucine-rich Repeat Variant"/>
    <property type="match status" value="3"/>
</dbReference>
<proteinExistence type="predicted"/>
<evidence type="ECO:0000256" key="6">
    <source>
        <dbReference type="ARBA" id="ARBA00023306"/>
    </source>
</evidence>
<dbReference type="PANTHER" id="PTHR14222:SF1">
    <property type="entry name" value="CONDENSIN-2 COMPLEX SUBUNIT D3"/>
    <property type="match status" value="1"/>
</dbReference>
<dbReference type="InterPro" id="IPR032682">
    <property type="entry name" value="Cnd1_C"/>
</dbReference>
<dbReference type="PANTHER" id="PTHR14222">
    <property type="entry name" value="CONDENSIN"/>
    <property type="match status" value="1"/>
</dbReference>
<comment type="function">
    <text evidence="7">Regulatory subunit of the condensin-2 complex, a complex which establishes mitotic chromosome architecture and is involved in physical rigidity of the chromatid axis.</text>
</comment>
<reference evidence="10" key="3">
    <citation type="submission" date="2025-09" db="UniProtKB">
        <authorList>
            <consortium name="Ensembl"/>
        </authorList>
    </citation>
    <scope>IDENTIFICATION</scope>
    <source>
        <strain evidence="10">breed Abyssinian</strain>
    </source>
</reference>
<evidence type="ECO:0000259" key="9">
    <source>
        <dbReference type="Pfam" id="PF12717"/>
    </source>
</evidence>
<dbReference type="GeneTree" id="ENSGT00940000153566"/>
<dbReference type="PIRSF" id="PIRSF036508">
    <property type="entry name" value="Condns_HCP-6"/>
    <property type="match status" value="1"/>
</dbReference>
<dbReference type="SUPFAM" id="SSF48371">
    <property type="entry name" value="ARM repeat"/>
    <property type="match status" value="1"/>
</dbReference>
<dbReference type="InterPro" id="IPR011989">
    <property type="entry name" value="ARM-like"/>
</dbReference>
<evidence type="ECO:0000256" key="1">
    <source>
        <dbReference type="ARBA" id="ARBA00004123"/>
    </source>
</evidence>
<organism evidence="10 11">
    <name type="scientific">Felis catus</name>
    <name type="common">Cat</name>
    <name type="synonym">Felis silvestris catus</name>
    <dbReference type="NCBI Taxonomy" id="9685"/>
    <lineage>
        <taxon>Eukaryota</taxon>
        <taxon>Metazoa</taxon>
        <taxon>Chordata</taxon>
        <taxon>Craniata</taxon>
        <taxon>Vertebrata</taxon>
        <taxon>Euteleostomi</taxon>
        <taxon>Mammalia</taxon>
        <taxon>Eutheria</taxon>
        <taxon>Laurasiatheria</taxon>
        <taxon>Carnivora</taxon>
        <taxon>Feliformia</taxon>
        <taxon>Felidae</taxon>
        <taxon>Felinae</taxon>
        <taxon>Felis</taxon>
    </lineage>
</organism>
<evidence type="ECO:0000313" key="10">
    <source>
        <dbReference type="Ensembl" id="ENSFCTP00005019376.1"/>
    </source>
</evidence>
<gene>
    <name evidence="10" type="primary">ADAL</name>
</gene>
<reference evidence="10 11" key="1">
    <citation type="submission" date="2021-02" db="EMBL/GenBank/DDBJ databases">
        <title>Safari Cat Assemblies.</title>
        <authorList>
            <person name="Bredemeyer K.R."/>
            <person name="Murphy W.J."/>
        </authorList>
    </citation>
    <scope>NUCLEOTIDE SEQUENCE [LARGE SCALE GENOMIC DNA]</scope>
</reference>
<evidence type="ECO:0000256" key="4">
    <source>
        <dbReference type="ARBA" id="ARBA00023067"/>
    </source>
</evidence>
<reference evidence="10" key="2">
    <citation type="submission" date="2025-08" db="UniProtKB">
        <authorList>
            <consortium name="Ensembl"/>
        </authorList>
    </citation>
    <scope>IDENTIFICATION</scope>
    <source>
        <strain evidence="10">breed Abyssinian</strain>
    </source>
</reference>
<feature type="region of interest" description="Disordered" evidence="8">
    <location>
        <begin position="1669"/>
        <end position="1707"/>
    </location>
</feature>
<dbReference type="Proteomes" id="UP000823872">
    <property type="component" value="Chromosome D1"/>
</dbReference>
<keyword evidence="4 7" id="KW-0226">DNA condensation</keyword>
<name>A0ABI7X9Z0_FELCA</name>
<sequence length="1707" mass="190758">MGVNLVSTEDQLNLDLTAVDVQTMVKAVLDQGLPLTNPPAGYGRRASHSEILEAGSKAERQSEGTTRVSQGKVPTTMRLSAGRLPVFLSHPHRPRGALSLLAGKPATQGLSPAGGPQTAVDKRLPQASSELGPEPPRSPRLQVGALGRRTRPGGRPGCPLTDLPDELDLDALVLQPLVGVLESEAHLPGDRLSVVEEEIFLLLPILRLVLGPLPTLRIIQQDFHLHALPEAEEAHLTAGLGRAGLEWVDTVWELDFTETEPLDPSIEAEIIESGLNAFIKLYESVFPFATEEHGSTESIWTFFIENSISHRALVALFYHFVQTVHKKSVSVQYRQYGLHAAGLYFLLLEVPGSVANQVFHQVMFDKCIQILKKSWPQESNLNRKRKKEQPKNTEANPRGNRKRGKPPRKEDIEVDELEEQEDEESICFSARDLCQIRNAIFHLLKNFLRLLSKFSLKEKPQCIQNCIEVFVALTNFEPVLHEFHVTQARSLNQAKYIPELAYHGLYLLCSPIHGEGDKVIGCVFHQMLNVILMVEAGEGAHRAPLTVTSPVINSRNQAVQFISSLVDELKENIFPVLRILLQHICAKVIDKSEYRTYAAQSLVQLLSKLPSREYATFIAWLYRYSRSSKIPHRVFTLDVVLALLELPERAVDNTLSLEHQKIIKHKFLVQEIIFDRCVDKAPTVRSKALSSFAHCLEVSVTTASESILEFLINSPAVSRADSHPGTLLRNSAAFPYQRQTLNPSGGSGVISIDNSGETDGSGVRCVMGMLKKRIRDEKTNVRKSALQVLVSILKHCDILGMKEELLLLQDQCRDPAVSVRKQALQSLTELLMAQPGCVQIQKAWLTGIIPAVMDCESTVQEKALECLDQLLLQNIKHYNKFHTGDNSQVLAWALLTLLSTENQELSRYLNKAFHIWSKKEKFSSSFINNVISYTGTEHSAPAWMLLSKIACSSPKLDYTKIIESWEKISSQQNPNPNTLGHILCVIGHIAKHLPKSTRDKVTDVVKCKLNGFQWSLELISSAVDTLQRLCRASAETPMEEQELLKRVCGDVLSTCVQSLSNIVLKESGPGNVDEDLFVKYIFTLGDIAQLCPARVEKRAFLLIQSILASSVDVDHSASPPGCSEAPAFQPLSQVRGSVMPSVIRAHAIITLGKLCLQHEDLAKKSIPALVRELEVCDDVAVRNNVVIVMCDLCIRYTVMVDKYIPNISMCLKDSNPFIRKQTLILLTNLLQEEFVKWKGSLFFRFVSTLIDSHPDIASFGEFCLAHLLLKRNPVMFFQHFIECIFHFNNYEKHEKYNKFPQSEREKRLFSLKGKTNKQKRMKIYKFLLEHFTDEQRFNITSKICLSILACFADGILPLDMEASELLSDTFEVLSSKEIKLLAMRSKADKDLLMEEDDTALANAVMQEAQKRLISQVQKKNFIENIIPIIISLKTVLERNKIPALRELMTYLREVMQDYRDEIKDFFALDKQLASELEYDMKKYNEQLAQEQELARLADVAPSFEGMPALAGQEGAAVPAAASQPSTPRAIAGQAPPLPSTLETGLLKTLMPKGRRMSLSTIAILNSVKKAVESNSSHRSRSTGGLSFPLSSQSLDKMCHRATSYSLEQESSGAVDHVTKRAISTPERTINDVTFGAGVSYIVTPRTPSSIKEKIETQCQGNDILCLSLPDKPAPQPQQWNVKSPARNKDNPAPSRRSLRKTPLKTAN</sequence>
<keyword evidence="5 7" id="KW-0539">Nucleus</keyword>
<evidence type="ECO:0000256" key="7">
    <source>
        <dbReference type="PIRNR" id="PIRNR036508"/>
    </source>
</evidence>
<accession>A0ABI7X9Z0</accession>
<evidence type="ECO:0000256" key="8">
    <source>
        <dbReference type="SAM" id="MobiDB-lite"/>
    </source>
</evidence>
<keyword evidence="2 7" id="KW-0132">Cell division</keyword>
<dbReference type="Pfam" id="PF12717">
    <property type="entry name" value="Cnd1"/>
    <property type="match status" value="1"/>
</dbReference>
<comment type="subunit">
    <text evidence="7">Component of the condensin-2 complex.</text>
</comment>
<dbReference type="Ensembl" id="ENSFCTT00005029578.1">
    <property type="protein sequence ID" value="ENSFCTP00005019376.1"/>
    <property type="gene ID" value="ENSFCTG00005010295.1"/>
</dbReference>
<protein>
    <recommendedName>
        <fullName evidence="7">Condensin-2 complex subunit D3</fullName>
    </recommendedName>
</protein>
<feature type="domain" description="Condensin complex subunit 1 C-terminal" evidence="9">
    <location>
        <begin position="1181"/>
        <end position="1348"/>
    </location>
</feature>
<evidence type="ECO:0000256" key="2">
    <source>
        <dbReference type="ARBA" id="ARBA00022618"/>
    </source>
</evidence>
<feature type="region of interest" description="Disordered" evidence="8">
    <location>
        <begin position="126"/>
        <end position="159"/>
    </location>
</feature>
<keyword evidence="11" id="KW-1185">Reference proteome</keyword>
<dbReference type="InterPro" id="IPR012371">
    <property type="entry name" value="NCAPD3"/>
</dbReference>
<keyword evidence="3 7" id="KW-0498">Mitosis</keyword>
<comment type="subcellular location">
    <subcellularLocation>
        <location evidence="1 7">Nucleus</location>
    </subcellularLocation>
</comment>